<proteinExistence type="predicted"/>
<dbReference type="Proteomes" id="UP000006327">
    <property type="component" value="Unassembled WGS sequence"/>
</dbReference>
<dbReference type="CDD" id="cd07377">
    <property type="entry name" value="WHTH_GntR"/>
    <property type="match status" value="1"/>
</dbReference>
<dbReference type="InterPro" id="IPR008920">
    <property type="entry name" value="TF_FadR/GntR_C"/>
</dbReference>
<dbReference type="SUPFAM" id="SSF46785">
    <property type="entry name" value="Winged helix' DNA-binding domain"/>
    <property type="match status" value="1"/>
</dbReference>
<dbReference type="InterPro" id="IPR036388">
    <property type="entry name" value="WH-like_DNA-bd_sf"/>
</dbReference>
<dbReference type="SUPFAM" id="SSF48008">
    <property type="entry name" value="GntR ligand-binding domain-like"/>
    <property type="match status" value="1"/>
</dbReference>
<sequence>MGSPTVKTPRLYQQVAEKLVALIESGKYTVGMRLPAERDLASMFSVSRPTIREAVIALELESFVEVRMGSGVYVIESRKRKSRFSDKDVGPFELTEARALFEGEAAALAASMITDDELAQLAETLNEMACENNNDIETHEAADKKFHMIIARATNNSAITSVIEGLWDERERSVLTRRMYQKVRDCGVKPSVEEHREVYEALKAHNAQAARELMRGHLMRVIDGILEATEVEAVEAARNQVTKCRERYSMTRNLY</sequence>
<evidence type="ECO:0000259" key="4">
    <source>
        <dbReference type="PROSITE" id="PS50949"/>
    </source>
</evidence>
<feature type="domain" description="HTH gntR-type" evidence="4">
    <location>
        <begin position="9"/>
        <end position="77"/>
    </location>
</feature>
<keyword evidence="3" id="KW-0804">Transcription</keyword>
<dbReference type="EMBL" id="BAEO01000031">
    <property type="protein sequence ID" value="GAC19418.1"/>
    <property type="molecule type" value="Genomic_DNA"/>
</dbReference>
<dbReference type="InterPro" id="IPR000524">
    <property type="entry name" value="Tscrpt_reg_HTH_GntR"/>
</dbReference>
<dbReference type="STRING" id="493475.GARC_2452"/>
<evidence type="ECO:0000313" key="5">
    <source>
        <dbReference type="EMBL" id="GAC19418.1"/>
    </source>
</evidence>
<dbReference type="RefSeq" id="WP_007620222.1">
    <property type="nucleotide sequence ID" value="NZ_BAEO01000031.1"/>
</dbReference>
<dbReference type="GO" id="GO:0003677">
    <property type="term" value="F:DNA binding"/>
    <property type="evidence" value="ECO:0007669"/>
    <property type="project" value="UniProtKB-KW"/>
</dbReference>
<dbReference type="PRINTS" id="PR00035">
    <property type="entry name" value="HTHGNTR"/>
</dbReference>
<dbReference type="PANTHER" id="PTHR43537:SF5">
    <property type="entry name" value="UXU OPERON TRANSCRIPTIONAL REGULATOR"/>
    <property type="match status" value="1"/>
</dbReference>
<dbReference type="OrthoDB" id="5450856at2"/>
<organism evidence="5 6">
    <name type="scientific">Paraglaciecola arctica BSs20135</name>
    <dbReference type="NCBI Taxonomy" id="493475"/>
    <lineage>
        <taxon>Bacteria</taxon>
        <taxon>Pseudomonadati</taxon>
        <taxon>Pseudomonadota</taxon>
        <taxon>Gammaproteobacteria</taxon>
        <taxon>Alteromonadales</taxon>
        <taxon>Alteromonadaceae</taxon>
        <taxon>Paraglaciecola</taxon>
    </lineage>
</organism>
<dbReference type="SMART" id="SM00895">
    <property type="entry name" value="FCD"/>
    <property type="match status" value="1"/>
</dbReference>
<dbReference type="InterPro" id="IPR036390">
    <property type="entry name" value="WH_DNA-bd_sf"/>
</dbReference>
<evidence type="ECO:0000256" key="1">
    <source>
        <dbReference type="ARBA" id="ARBA00023015"/>
    </source>
</evidence>
<name>K6YRW5_9ALTE</name>
<dbReference type="Pfam" id="PF00392">
    <property type="entry name" value="GntR"/>
    <property type="match status" value="1"/>
</dbReference>
<evidence type="ECO:0000256" key="3">
    <source>
        <dbReference type="ARBA" id="ARBA00023163"/>
    </source>
</evidence>
<dbReference type="Pfam" id="PF07729">
    <property type="entry name" value="FCD"/>
    <property type="match status" value="1"/>
</dbReference>
<keyword evidence="6" id="KW-1185">Reference proteome</keyword>
<gene>
    <name evidence="5" type="primary">exuR</name>
    <name evidence="5" type="ORF">GARC_2452</name>
</gene>
<dbReference type="GO" id="GO:0003700">
    <property type="term" value="F:DNA-binding transcription factor activity"/>
    <property type="evidence" value="ECO:0007669"/>
    <property type="project" value="InterPro"/>
</dbReference>
<dbReference type="PANTHER" id="PTHR43537">
    <property type="entry name" value="TRANSCRIPTIONAL REGULATOR, GNTR FAMILY"/>
    <property type="match status" value="1"/>
</dbReference>
<keyword evidence="1" id="KW-0805">Transcription regulation</keyword>
<evidence type="ECO:0000313" key="6">
    <source>
        <dbReference type="Proteomes" id="UP000006327"/>
    </source>
</evidence>
<evidence type="ECO:0000256" key="2">
    <source>
        <dbReference type="ARBA" id="ARBA00023125"/>
    </source>
</evidence>
<dbReference type="PROSITE" id="PS50949">
    <property type="entry name" value="HTH_GNTR"/>
    <property type="match status" value="1"/>
</dbReference>
<protein>
    <submittedName>
        <fullName evidence="5">Exu regulon transcriptional regulator</fullName>
    </submittedName>
</protein>
<dbReference type="Gene3D" id="1.10.10.10">
    <property type="entry name" value="Winged helix-like DNA-binding domain superfamily/Winged helix DNA-binding domain"/>
    <property type="match status" value="1"/>
</dbReference>
<keyword evidence="2" id="KW-0238">DNA-binding</keyword>
<accession>K6YRW5</accession>
<comment type="caution">
    <text evidence="5">The sequence shown here is derived from an EMBL/GenBank/DDBJ whole genome shotgun (WGS) entry which is preliminary data.</text>
</comment>
<dbReference type="SMART" id="SM00345">
    <property type="entry name" value="HTH_GNTR"/>
    <property type="match status" value="1"/>
</dbReference>
<dbReference type="eggNOG" id="COG2186">
    <property type="taxonomic scope" value="Bacteria"/>
</dbReference>
<dbReference type="Gene3D" id="1.20.120.530">
    <property type="entry name" value="GntR ligand-binding domain-like"/>
    <property type="match status" value="1"/>
</dbReference>
<reference evidence="5 6" key="1">
    <citation type="journal article" date="2017" name="Antonie Van Leeuwenhoek">
        <title>Rhizobium rhizosphaerae sp. nov., a novel species isolated from rice rhizosphere.</title>
        <authorList>
            <person name="Zhao J.J."/>
            <person name="Zhang J."/>
            <person name="Zhang R.J."/>
            <person name="Zhang C.W."/>
            <person name="Yin H.Q."/>
            <person name="Zhang X.X."/>
        </authorList>
    </citation>
    <scope>NUCLEOTIDE SEQUENCE [LARGE SCALE GENOMIC DNA]</scope>
    <source>
        <strain evidence="5 6">BSs20135</strain>
    </source>
</reference>
<dbReference type="InterPro" id="IPR011711">
    <property type="entry name" value="GntR_C"/>
</dbReference>
<dbReference type="AlphaFoldDB" id="K6YRW5"/>